<feature type="transmembrane region" description="Helical" evidence="7">
    <location>
        <begin position="155"/>
        <end position="178"/>
    </location>
</feature>
<dbReference type="PANTHER" id="PTHR43266">
    <property type="entry name" value="MACROLIDE-EFFLUX PROTEIN"/>
    <property type="match status" value="1"/>
</dbReference>
<name>A0AAI8XN70_MYCME</name>
<dbReference type="Proteomes" id="UP001241092">
    <property type="component" value="Chromosome"/>
</dbReference>
<organism evidence="8 9">
    <name type="scientific">Mycolicibacterium mageritense</name>
    <name type="common">Mycobacterium mageritense</name>
    <dbReference type="NCBI Taxonomy" id="53462"/>
    <lineage>
        <taxon>Bacteria</taxon>
        <taxon>Bacillati</taxon>
        <taxon>Actinomycetota</taxon>
        <taxon>Actinomycetes</taxon>
        <taxon>Mycobacteriales</taxon>
        <taxon>Mycobacteriaceae</taxon>
        <taxon>Mycolicibacterium</taxon>
    </lineage>
</organism>
<gene>
    <name evidence="8" type="ORF">hbim_05326</name>
</gene>
<comment type="subcellular location">
    <subcellularLocation>
        <location evidence="1">Cell membrane</location>
        <topology evidence="1">Multi-pass membrane protein</topology>
    </subcellularLocation>
</comment>
<dbReference type="GO" id="GO:0005886">
    <property type="term" value="C:plasma membrane"/>
    <property type="evidence" value="ECO:0007669"/>
    <property type="project" value="UniProtKB-SubCell"/>
</dbReference>
<feature type="transmembrane region" description="Helical" evidence="7">
    <location>
        <begin position="285"/>
        <end position="306"/>
    </location>
</feature>
<feature type="transmembrane region" description="Helical" evidence="7">
    <location>
        <begin position="47"/>
        <end position="70"/>
    </location>
</feature>
<dbReference type="Pfam" id="PF07690">
    <property type="entry name" value="MFS_1"/>
    <property type="match status" value="1"/>
</dbReference>
<evidence type="ECO:0000256" key="6">
    <source>
        <dbReference type="ARBA" id="ARBA00023136"/>
    </source>
</evidence>
<feature type="transmembrane region" description="Helical" evidence="7">
    <location>
        <begin position="351"/>
        <end position="370"/>
    </location>
</feature>
<dbReference type="CDD" id="cd06173">
    <property type="entry name" value="MFS_MefA_like"/>
    <property type="match status" value="1"/>
</dbReference>
<evidence type="ECO:0000256" key="4">
    <source>
        <dbReference type="ARBA" id="ARBA00022692"/>
    </source>
</evidence>
<sequence>MTTTRALRNQTFRRLFTAQIVALLGTGLLTVALGLLAYHLAGGSAGAVLGTALAIKMVAYVGVSPVMAAATTQLRPRTLLIATDAVRATIALALPFVESVWQIYVLVFLLQAASATFTPAYQAVIASVLTDEDTYTAALSLSRLAYDLESLVSPMLAAALLTVVSYPALFVGTVAGFLSSATAISLTRLPAAAASNGHRTRFRDRALGGAHIMWTSTELRALLALNVVVASATALVVVNPVIYVRTLLDGEDRGLALTLACFGGGSMLAALALPRLLRLVSDRAVMLTGGAVCTGGLSATTIFLVVTPAGAAGWIALCTLWTVIGAGASMINTPSARLLRRHSTDGNRSMVFTAQFSLSHAAFLLTYPIAGWVGAALSQVVAALSLAVLATLATLAANAVWRRRGRDCHGTTTREAILAATGQPDP</sequence>
<evidence type="ECO:0000256" key="7">
    <source>
        <dbReference type="SAM" id="Phobius"/>
    </source>
</evidence>
<feature type="transmembrane region" description="Helical" evidence="7">
    <location>
        <begin position="254"/>
        <end position="273"/>
    </location>
</feature>
<dbReference type="RefSeq" id="WP_286211742.1">
    <property type="nucleotide sequence ID" value="NZ_AP027452.1"/>
</dbReference>
<dbReference type="Gene3D" id="1.20.1250.20">
    <property type="entry name" value="MFS general substrate transporter like domains"/>
    <property type="match status" value="1"/>
</dbReference>
<dbReference type="PANTHER" id="PTHR43266:SF2">
    <property type="entry name" value="MAJOR FACILITATOR SUPERFAMILY (MFS) PROFILE DOMAIN-CONTAINING PROTEIN"/>
    <property type="match status" value="1"/>
</dbReference>
<evidence type="ECO:0000256" key="5">
    <source>
        <dbReference type="ARBA" id="ARBA00022989"/>
    </source>
</evidence>
<keyword evidence="2" id="KW-0813">Transport</keyword>
<feature type="transmembrane region" description="Helical" evidence="7">
    <location>
        <begin position="20"/>
        <end position="41"/>
    </location>
</feature>
<accession>A0AAI8XN70</accession>
<feature type="transmembrane region" description="Helical" evidence="7">
    <location>
        <begin position="90"/>
        <end position="110"/>
    </location>
</feature>
<keyword evidence="3" id="KW-1003">Cell membrane</keyword>
<dbReference type="GO" id="GO:0022857">
    <property type="term" value="F:transmembrane transporter activity"/>
    <property type="evidence" value="ECO:0007669"/>
    <property type="project" value="InterPro"/>
</dbReference>
<keyword evidence="5 7" id="KW-1133">Transmembrane helix</keyword>
<dbReference type="SUPFAM" id="SSF103473">
    <property type="entry name" value="MFS general substrate transporter"/>
    <property type="match status" value="1"/>
</dbReference>
<evidence type="ECO:0000313" key="8">
    <source>
        <dbReference type="EMBL" id="BDY31374.1"/>
    </source>
</evidence>
<proteinExistence type="predicted"/>
<evidence type="ECO:0008006" key="10">
    <source>
        <dbReference type="Google" id="ProtNLM"/>
    </source>
</evidence>
<evidence type="ECO:0000256" key="2">
    <source>
        <dbReference type="ARBA" id="ARBA00022448"/>
    </source>
</evidence>
<keyword evidence="4 7" id="KW-0812">Transmembrane</keyword>
<protein>
    <recommendedName>
        <fullName evidence="10">MFS transporter</fullName>
    </recommendedName>
</protein>
<feature type="transmembrane region" description="Helical" evidence="7">
    <location>
        <begin position="221"/>
        <end position="242"/>
    </location>
</feature>
<feature type="transmembrane region" description="Helical" evidence="7">
    <location>
        <begin position="376"/>
        <end position="397"/>
    </location>
</feature>
<keyword evidence="6 7" id="KW-0472">Membrane</keyword>
<feature type="transmembrane region" description="Helical" evidence="7">
    <location>
        <begin position="312"/>
        <end position="331"/>
    </location>
</feature>
<dbReference type="InterPro" id="IPR036259">
    <property type="entry name" value="MFS_trans_sf"/>
</dbReference>
<reference evidence="8" key="1">
    <citation type="submission" date="2023-03" db="EMBL/GenBank/DDBJ databases">
        <title>Draft genome sequence of a Mycolicibacterium mageritense strain H4_3_1 isolated from a hybrid biological-inorganic system reactor.</title>
        <authorList>
            <person name="Feng X."/>
            <person name="Kazama D."/>
            <person name="Sato K."/>
            <person name="Kobayashi H."/>
        </authorList>
    </citation>
    <scope>NUCLEOTIDE SEQUENCE</scope>
    <source>
        <strain evidence="8">H4_3_1</strain>
    </source>
</reference>
<evidence type="ECO:0000313" key="9">
    <source>
        <dbReference type="Proteomes" id="UP001241092"/>
    </source>
</evidence>
<dbReference type="InterPro" id="IPR011701">
    <property type="entry name" value="MFS"/>
</dbReference>
<evidence type="ECO:0000256" key="1">
    <source>
        <dbReference type="ARBA" id="ARBA00004651"/>
    </source>
</evidence>
<evidence type="ECO:0000256" key="3">
    <source>
        <dbReference type="ARBA" id="ARBA00022475"/>
    </source>
</evidence>
<dbReference type="EMBL" id="AP027452">
    <property type="protein sequence ID" value="BDY31374.1"/>
    <property type="molecule type" value="Genomic_DNA"/>
</dbReference>
<dbReference type="AlphaFoldDB" id="A0AAI8XN70"/>